<evidence type="ECO:0000256" key="6">
    <source>
        <dbReference type="ARBA" id="ARBA00023136"/>
    </source>
</evidence>
<proteinExistence type="inferred from homology"/>
<protein>
    <recommendedName>
        <fullName evidence="8">Putative manganese efflux pump MntP</fullName>
    </recommendedName>
</protein>
<dbReference type="EMBL" id="FQVM01000027">
    <property type="protein sequence ID" value="SHF04151.1"/>
    <property type="molecule type" value="Genomic_DNA"/>
</dbReference>
<keyword evidence="3 8" id="KW-0812">Transmembrane</keyword>
<name>A0A1M4YEC1_9CLOT</name>
<dbReference type="GO" id="GO:0005886">
    <property type="term" value="C:plasma membrane"/>
    <property type="evidence" value="ECO:0007669"/>
    <property type="project" value="UniProtKB-SubCell"/>
</dbReference>
<comment type="subcellular location">
    <subcellularLocation>
        <location evidence="8">Cell membrane</location>
        <topology evidence="8">Multi-pass membrane protein</topology>
    </subcellularLocation>
</comment>
<evidence type="ECO:0000256" key="5">
    <source>
        <dbReference type="ARBA" id="ARBA00023065"/>
    </source>
</evidence>
<dbReference type="RefSeq" id="WP_072897219.1">
    <property type="nucleotide sequence ID" value="NZ_FQVM01000027.1"/>
</dbReference>
<evidence type="ECO:0000256" key="2">
    <source>
        <dbReference type="ARBA" id="ARBA00022475"/>
    </source>
</evidence>
<keyword evidence="6 8" id="KW-0472">Membrane</keyword>
<keyword evidence="4 8" id="KW-1133">Transmembrane helix</keyword>
<accession>A0A1M4YEC1</accession>
<keyword evidence="1 8" id="KW-0813">Transport</keyword>
<evidence type="ECO:0000256" key="1">
    <source>
        <dbReference type="ARBA" id="ARBA00022448"/>
    </source>
</evidence>
<evidence type="ECO:0000256" key="7">
    <source>
        <dbReference type="ARBA" id="ARBA00023211"/>
    </source>
</evidence>
<comment type="function">
    <text evidence="8">Probably functions as a manganese efflux pump.</text>
</comment>
<gene>
    <name evidence="8" type="primary">mntP</name>
    <name evidence="9" type="ORF">SAMN05443638_12711</name>
</gene>
<feature type="transmembrane region" description="Helical" evidence="8">
    <location>
        <begin position="37"/>
        <end position="60"/>
    </location>
</feature>
<keyword evidence="7 8" id="KW-0464">Manganese</keyword>
<feature type="transmembrane region" description="Helical" evidence="8">
    <location>
        <begin position="106"/>
        <end position="125"/>
    </location>
</feature>
<evidence type="ECO:0000313" key="10">
    <source>
        <dbReference type="Proteomes" id="UP000184035"/>
    </source>
</evidence>
<dbReference type="HAMAP" id="MF_01521">
    <property type="entry name" value="MntP_pump"/>
    <property type="match status" value="1"/>
</dbReference>
<organism evidence="9 10">
    <name type="scientific">Clostridium fallax</name>
    <dbReference type="NCBI Taxonomy" id="1533"/>
    <lineage>
        <taxon>Bacteria</taxon>
        <taxon>Bacillati</taxon>
        <taxon>Bacillota</taxon>
        <taxon>Clostridia</taxon>
        <taxon>Eubacteriales</taxon>
        <taxon>Clostridiaceae</taxon>
        <taxon>Clostridium</taxon>
    </lineage>
</organism>
<reference evidence="9 10" key="1">
    <citation type="submission" date="2016-11" db="EMBL/GenBank/DDBJ databases">
        <authorList>
            <person name="Jaros S."/>
            <person name="Januszkiewicz K."/>
            <person name="Wedrychowicz H."/>
        </authorList>
    </citation>
    <scope>NUCLEOTIDE SEQUENCE [LARGE SCALE GENOMIC DNA]</scope>
    <source>
        <strain evidence="9 10">DSM 2631</strain>
    </source>
</reference>
<keyword evidence="10" id="KW-1185">Reference proteome</keyword>
<keyword evidence="2 8" id="KW-1003">Cell membrane</keyword>
<dbReference type="SUPFAM" id="SSF103473">
    <property type="entry name" value="MFS general substrate transporter"/>
    <property type="match status" value="1"/>
</dbReference>
<dbReference type="InterPro" id="IPR022929">
    <property type="entry name" value="Put_MntP"/>
</dbReference>
<evidence type="ECO:0000313" key="9">
    <source>
        <dbReference type="EMBL" id="SHF04151.1"/>
    </source>
</evidence>
<dbReference type="AlphaFoldDB" id="A0A1M4YEC1"/>
<feature type="transmembrane region" description="Helical" evidence="8">
    <location>
        <begin position="66"/>
        <end position="85"/>
    </location>
</feature>
<sequence>MNIFSVVLISLGLAMDAFAVSLTMGMKINNSGERNKVAIKCGLFFGVFQGIMPFIGWALGKNFTRYISLIDHWIAFIVLGIIGINMIVEAFKKEEDKETANNNKQFLFLAIATSIDALAVGVSLAFLNVNILVPVFIIGLITCILSFIGVFLGRKFGDILKNKAAIIGGIILIIIGTKILVEHLNLL</sequence>
<feature type="transmembrane region" description="Helical" evidence="8">
    <location>
        <begin position="164"/>
        <end position="181"/>
    </location>
</feature>
<evidence type="ECO:0000256" key="3">
    <source>
        <dbReference type="ARBA" id="ARBA00022692"/>
    </source>
</evidence>
<keyword evidence="5 8" id="KW-0406">Ion transport</keyword>
<evidence type="ECO:0000256" key="8">
    <source>
        <dbReference type="HAMAP-Rule" id="MF_01521"/>
    </source>
</evidence>
<dbReference type="InterPro" id="IPR036259">
    <property type="entry name" value="MFS_trans_sf"/>
</dbReference>
<dbReference type="GO" id="GO:0005384">
    <property type="term" value="F:manganese ion transmembrane transporter activity"/>
    <property type="evidence" value="ECO:0007669"/>
    <property type="project" value="UniProtKB-UniRule"/>
</dbReference>
<feature type="transmembrane region" description="Helical" evidence="8">
    <location>
        <begin position="131"/>
        <end position="152"/>
    </location>
</feature>
<feature type="transmembrane region" description="Helical" evidence="8">
    <location>
        <begin position="6"/>
        <end position="25"/>
    </location>
</feature>
<evidence type="ECO:0000256" key="4">
    <source>
        <dbReference type="ARBA" id="ARBA00022989"/>
    </source>
</evidence>
<comment type="similarity">
    <text evidence="8">Belongs to the MntP (TC 9.B.29) family.</text>
</comment>
<dbReference type="Proteomes" id="UP000184035">
    <property type="component" value="Unassembled WGS sequence"/>
</dbReference>
<dbReference type="PANTHER" id="PTHR35529:SF1">
    <property type="entry name" value="MANGANESE EFFLUX PUMP MNTP-RELATED"/>
    <property type="match status" value="1"/>
</dbReference>
<dbReference type="Pfam" id="PF02659">
    <property type="entry name" value="Mntp"/>
    <property type="match status" value="1"/>
</dbReference>
<dbReference type="OrthoDB" id="9811590at2"/>
<dbReference type="Gene3D" id="1.20.1250.20">
    <property type="entry name" value="MFS general substrate transporter like domains"/>
    <property type="match status" value="1"/>
</dbReference>
<dbReference type="PANTHER" id="PTHR35529">
    <property type="entry name" value="MANGANESE EFFLUX PUMP MNTP-RELATED"/>
    <property type="match status" value="1"/>
</dbReference>
<dbReference type="InterPro" id="IPR003810">
    <property type="entry name" value="Mntp/YtaF"/>
</dbReference>